<organism evidence="3 4">
    <name type="scientific">Pseudolycoriella hygida</name>
    <dbReference type="NCBI Taxonomy" id="35572"/>
    <lineage>
        <taxon>Eukaryota</taxon>
        <taxon>Metazoa</taxon>
        <taxon>Ecdysozoa</taxon>
        <taxon>Arthropoda</taxon>
        <taxon>Hexapoda</taxon>
        <taxon>Insecta</taxon>
        <taxon>Pterygota</taxon>
        <taxon>Neoptera</taxon>
        <taxon>Endopterygota</taxon>
        <taxon>Diptera</taxon>
        <taxon>Nematocera</taxon>
        <taxon>Sciaroidea</taxon>
        <taxon>Sciaridae</taxon>
        <taxon>Pseudolycoriella</taxon>
    </lineage>
</organism>
<name>A0A9Q0MKT5_9DIPT</name>
<keyword evidence="4" id="KW-1185">Reference proteome</keyword>
<feature type="signal peptide" evidence="2">
    <location>
        <begin position="1"/>
        <end position="19"/>
    </location>
</feature>
<reference evidence="3" key="1">
    <citation type="submission" date="2022-07" db="EMBL/GenBank/DDBJ databases">
        <authorList>
            <person name="Trinca V."/>
            <person name="Uliana J.V.C."/>
            <person name="Torres T.T."/>
            <person name="Ward R.J."/>
            <person name="Monesi N."/>
        </authorList>
    </citation>
    <scope>NUCLEOTIDE SEQUENCE</scope>
    <source>
        <strain evidence="3">HSMRA1968</strain>
        <tissue evidence="3">Whole embryos</tissue>
    </source>
</reference>
<protein>
    <submittedName>
        <fullName evidence="3">Uncharacterized protein</fullName>
    </submittedName>
</protein>
<evidence type="ECO:0000256" key="1">
    <source>
        <dbReference type="SAM" id="MobiDB-lite"/>
    </source>
</evidence>
<evidence type="ECO:0000313" key="3">
    <source>
        <dbReference type="EMBL" id="KAJ6633204.1"/>
    </source>
</evidence>
<sequence length="159" mass="18005">MKLLLIFIIFCSKILIGTCRPPFPFFDSERLFDFGEWRPFPRIASYPIYVLVNKNGDWNGCTLTHIREIDYDDDASEVDDDDASEDNSIEVDGDDNTSEIDEGYVSNEFELKTKINKGHDNKDLDGGKADTVMNVDTQKEVIVDAVPETGSTLKEPKIM</sequence>
<evidence type="ECO:0000313" key="4">
    <source>
        <dbReference type="Proteomes" id="UP001151699"/>
    </source>
</evidence>
<dbReference type="AlphaFoldDB" id="A0A9Q0MKT5"/>
<dbReference type="Proteomes" id="UP001151699">
    <property type="component" value="Unassembled WGS sequence"/>
</dbReference>
<gene>
    <name evidence="3" type="ORF">Bhyg_15501</name>
</gene>
<accession>A0A9Q0MKT5</accession>
<dbReference type="EMBL" id="WJQU01002138">
    <property type="protein sequence ID" value="KAJ6633204.1"/>
    <property type="molecule type" value="Genomic_DNA"/>
</dbReference>
<comment type="caution">
    <text evidence="3">The sequence shown here is derived from an EMBL/GenBank/DDBJ whole genome shotgun (WGS) entry which is preliminary data.</text>
</comment>
<keyword evidence="2" id="KW-0732">Signal</keyword>
<proteinExistence type="predicted"/>
<feature type="chain" id="PRO_5040227002" evidence="2">
    <location>
        <begin position="20"/>
        <end position="159"/>
    </location>
</feature>
<feature type="region of interest" description="Disordered" evidence="1">
    <location>
        <begin position="73"/>
        <end position="100"/>
    </location>
</feature>
<evidence type="ECO:0000256" key="2">
    <source>
        <dbReference type="SAM" id="SignalP"/>
    </source>
</evidence>